<keyword evidence="3" id="KW-1185">Reference proteome</keyword>
<dbReference type="InterPro" id="IPR032710">
    <property type="entry name" value="NTF2-like_dom_sf"/>
</dbReference>
<accession>A0ABN6D2L2</accession>
<evidence type="ECO:0000313" key="2">
    <source>
        <dbReference type="EMBL" id="BCN94362.1"/>
    </source>
</evidence>
<name>A0ABN6D2L2_9GAMM</name>
<reference evidence="2" key="1">
    <citation type="journal article" date="2022" name="Arch. Microbiol.">
        <title>Thiomicrorhabdus immobilis sp. nov., a mesophilic sulfur-oxidizing bacterium isolated from sediment of a brackish lake in northern Japan.</title>
        <authorList>
            <person name="Kojima H."/>
            <person name="Mochizuki J."/>
            <person name="Kanda M."/>
            <person name="Watanabe T."/>
            <person name="Fukui M."/>
        </authorList>
    </citation>
    <scope>NUCLEOTIDE SEQUENCE</scope>
    <source>
        <strain evidence="2">Am19</strain>
    </source>
</reference>
<evidence type="ECO:0000313" key="3">
    <source>
        <dbReference type="Proteomes" id="UP001054820"/>
    </source>
</evidence>
<dbReference type="RefSeq" id="WP_237261827.1">
    <property type="nucleotide sequence ID" value="NZ_AP024202.1"/>
</dbReference>
<dbReference type="Pfam" id="PF12680">
    <property type="entry name" value="SnoaL_2"/>
    <property type="match status" value="1"/>
</dbReference>
<dbReference type="Proteomes" id="UP001054820">
    <property type="component" value="Chromosome"/>
</dbReference>
<evidence type="ECO:0000259" key="1">
    <source>
        <dbReference type="Pfam" id="PF12680"/>
    </source>
</evidence>
<sequence>MVKNANLTAYIEAFEQLSPETLPQLAERFSESVLFKDPFNCVTGKSATLAIFEHMFATTQSPQFIVIDAAMDGDIALLYWKFYFVLPSSQKQQCIEGMSRVQFNEEGLVTEHIDHWDAGEQVYGKIPLLNWLIKLVRKRLSARH</sequence>
<protein>
    <recommendedName>
        <fullName evidence="1">SnoaL-like domain-containing protein</fullName>
    </recommendedName>
</protein>
<dbReference type="Gene3D" id="3.10.450.50">
    <property type="match status" value="1"/>
</dbReference>
<dbReference type="InterPro" id="IPR037401">
    <property type="entry name" value="SnoaL-like"/>
</dbReference>
<dbReference type="SUPFAM" id="SSF54427">
    <property type="entry name" value="NTF2-like"/>
    <property type="match status" value="1"/>
</dbReference>
<proteinExistence type="predicted"/>
<dbReference type="EMBL" id="AP024202">
    <property type="protein sequence ID" value="BCN94362.1"/>
    <property type="molecule type" value="Genomic_DNA"/>
</dbReference>
<gene>
    <name evidence="2" type="ORF">THMIRHAM_21470</name>
</gene>
<feature type="domain" description="SnoaL-like" evidence="1">
    <location>
        <begin position="9"/>
        <end position="112"/>
    </location>
</feature>
<organism evidence="2 3">
    <name type="scientific">Thiomicrorhabdus immobilis</name>
    <dbReference type="NCBI Taxonomy" id="2791037"/>
    <lineage>
        <taxon>Bacteria</taxon>
        <taxon>Pseudomonadati</taxon>
        <taxon>Pseudomonadota</taxon>
        <taxon>Gammaproteobacteria</taxon>
        <taxon>Thiotrichales</taxon>
        <taxon>Piscirickettsiaceae</taxon>
        <taxon>Thiomicrorhabdus</taxon>
    </lineage>
</organism>